<comment type="caution">
    <text evidence="4">Lacks conserved residue(s) required for the propagation of feature annotation.</text>
</comment>
<dbReference type="PANTHER" id="PTHR13140:SF845">
    <property type="entry name" value="MYOSIN-LIKE PROTEIN"/>
    <property type="match status" value="1"/>
</dbReference>
<keyword evidence="1" id="KW-0547">Nucleotide-binding</keyword>
<reference evidence="6 7" key="1">
    <citation type="submission" date="2019-06" db="EMBL/GenBank/DDBJ databases">
        <title>Genomics analysis of Aphanomyces spp. identifies a new class of oomycete effector associated with host adaptation.</title>
        <authorList>
            <person name="Gaulin E."/>
        </authorList>
    </citation>
    <scope>NUCLEOTIDE SEQUENCE [LARGE SCALE GENOMIC DNA]</scope>
    <source>
        <strain evidence="6 7">E</strain>
    </source>
</reference>
<dbReference type="Gene3D" id="1.20.58.530">
    <property type="match status" value="1"/>
</dbReference>
<proteinExistence type="inferred from homology"/>
<evidence type="ECO:0000259" key="5">
    <source>
        <dbReference type="PROSITE" id="PS51456"/>
    </source>
</evidence>
<dbReference type="AlphaFoldDB" id="A0A6A4ZUN6"/>
<evidence type="ECO:0000313" key="7">
    <source>
        <dbReference type="Proteomes" id="UP000469452"/>
    </source>
</evidence>
<dbReference type="GO" id="GO:0016020">
    <property type="term" value="C:membrane"/>
    <property type="evidence" value="ECO:0007669"/>
    <property type="project" value="TreeGrafter"/>
</dbReference>
<organism evidence="6 7">
    <name type="scientific">Aphanomyces astaci</name>
    <name type="common">Crayfish plague agent</name>
    <dbReference type="NCBI Taxonomy" id="112090"/>
    <lineage>
        <taxon>Eukaryota</taxon>
        <taxon>Sar</taxon>
        <taxon>Stramenopiles</taxon>
        <taxon>Oomycota</taxon>
        <taxon>Saprolegniomycetes</taxon>
        <taxon>Saprolegniales</taxon>
        <taxon>Verrucalvaceae</taxon>
        <taxon>Aphanomyces</taxon>
    </lineage>
</organism>
<dbReference type="SUPFAM" id="SSF52540">
    <property type="entry name" value="P-loop containing nucleoside triphosphate hydrolases"/>
    <property type="match status" value="1"/>
</dbReference>
<keyword evidence="4" id="KW-0518">Myosin</keyword>
<keyword evidence="3 4" id="KW-0009">Actin-binding</keyword>
<evidence type="ECO:0000313" key="6">
    <source>
        <dbReference type="EMBL" id="KAF0743638.1"/>
    </source>
</evidence>
<feature type="domain" description="Myosin motor" evidence="5">
    <location>
        <begin position="1"/>
        <end position="193"/>
    </location>
</feature>
<keyword evidence="2" id="KW-0067">ATP-binding</keyword>
<dbReference type="PROSITE" id="PS51456">
    <property type="entry name" value="MYOSIN_MOTOR"/>
    <property type="match status" value="1"/>
</dbReference>
<accession>A0A6A4ZUN6</accession>
<dbReference type="GO" id="GO:0000146">
    <property type="term" value="F:microfilament motor activity"/>
    <property type="evidence" value="ECO:0007669"/>
    <property type="project" value="TreeGrafter"/>
</dbReference>
<dbReference type="InterPro" id="IPR001609">
    <property type="entry name" value="Myosin_head_motor_dom-like"/>
</dbReference>
<dbReference type="Proteomes" id="UP000469452">
    <property type="component" value="Unassembled WGS sequence"/>
</dbReference>
<dbReference type="GO" id="GO:0005737">
    <property type="term" value="C:cytoplasm"/>
    <property type="evidence" value="ECO:0007669"/>
    <property type="project" value="TreeGrafter"/>
</dbReference>
<evidence type="ECO:0000256" key="2">
    <source>
        <dbReference type="ARBA" id="ARBA00022840"/>
    </source>
</evidence>
<comment type="similarity">
    <text evidence="4">Belongs to the TRAFAC class myosin-kinesin ATPase superfamily. Myosin family.</text>
</comment>
<dbReference type="InterPro" id="IPR027417">
    <property type="entry name" value="P-loop_NTPase"/>
</dbReference>
<dbReference type="GO" id="GO:0007015">
    <property type="term" value="P:actin filament organization"/>
    <property type="evidence" value="ECO:0007669"/>
    <property type="project" value="TreeGrafter"/>
</dbReference>
<evidence type="ECO:0000256" key="3">
    <source>
        <dbReference type="ARBA" id="ARBA00023203"/>
    </source>
</evidence>
<evidence type="ECO:0000256" key="1">
    <source>
        <dbReference type="ARBA" id="ARBA00022741"/>
    </source>
</evidence>
<sequence length="193" mass="22303">NIPCLELIEKRPLGILILLDEQALMGRRASDDNFIQKLHQTHEKHANYIRPRFGNEDFIIKHYAGQVTYKVAGFLDKNNDSLHNDLLNLTNSSTMAFLRGLFASSTPPGDQKLKRASMTKMTGTMTVGRKFREQMTELMQQLNTTTPAFVRYIYIYCPCTENLDFCADFLCQIDFRSILFVLTFVWKDRPVSH</sequence>
<feature type="non-terminal residue" evidence="6">
    <location>
        <position position="1"/>
    </location>
</feature>
<dbReference type="Pfam" id="PF00063">
    <property type="entry name" value="Myosin_head"/>
    <property type="match status" value="1"/>
</dbReference>
<dbReference type="GO" id="GO:0005524">
    <property type="term" value="F:ATP binding"/>
    <property type="evidence" value="ECO:0007669"/>
    <property type="project" value="UniProtKB-KW"/>
</dbReference>
<gene>
    <name evidence="6" type="ORF">AaE_008523</name>
</gene>
<evidence type="ECO:0000256" key="4">
    <source>
        <dbReference type="PROSITE-ProRule" id="PRU00782"/>
    </source>
</evidence>
<protein>
    <recommendedName>
        <fullName evidence="5">Myosin motor domain-containing protein</fullName>
    </recommendedName>
</protein>
<name>A0A6A4ZUN6_APHAT</name>
<dbReference type="GO" id="GO:0016459">
    <property type="term" value="C:myosin complex"/>
    <property type="evidence" value="ECO:0007669"/>
    <property type="project" value="UniProtKB-KW"/>
</dbReference>
<dbReference type="PANTHER" id="PTHR13140">
    <property type="entry name" value="MYOSIN"/>
    <property type="match status" value="1"/>
</dbReference>
<dbReference type="EMBL" id="VJMI01014355">
    <property type="protein sequence ID" value="KAF0743638.1"/>
    <property type="molecule type" value="Genomic_DNA"/>
</dbReference>
<dbReference type="GO" id="GO:0051015">
    <property type="term" value="F:actin filament binding"/>
    <property type="evidence" value="ECO:0007669"/>
    <property type="project" value="TreeGrafter"/>
</dbReference>
<keyword evidence="4" id="KW-0505">Motor protein</keyword>
<dbReference type="SMART" id="SM00242">
    <property type="entry name" value="MYSc"/>
    <property type="match status" value="1"/>
</dbReference>
<comment type="caution">
    <text evidence="6">The sequence shown here is derived from an EMBL/GenBank/DDBJ whole genome shotgun (WGS) entry which is preliminary data.</text>
</comment>